<feature type="binding site" evidence="12">
    <location>
        <position position="173"/>
    </location>
    <ligand>
        <name>Ca(2+)</name>
        <dbReference type="ChEBI" id="CHEBI:29108"/>
        <label>3</label>
    </ligand>
</feature>
<evidence type="ECO:0000256" key="12">
    <source>
        <dbReference type="PIRSR" id="PIRSR621190-2"/>
    </source>
</evidence>
<keyword evidence="9" id="KW-0865">Zymogen</keyword>
<evidence type="ECO:0000256" key="1">
    <source>
        <dbReference type="ARBA" id="ARBA00010370"/>
    </source>
</evidence>
<evidence type="ECO:0000256" key="6">
    <source>
        <dbReference type="ARBA" id="ARBA00022801"/>
    </source>
</evidence>
<evidence type="ECO:0000313" key="17">
    <source>
        <dbReference type="Proteomes" id="UP000292052"/>
    </source>
</evidence>
<dbReference type="PANTHER" id="PTHR10201:SF169">
    <property type="entry name" value="MATRIX METALLOPROTEINASE-16-LIKE PROTEIN"/>
    <property type="match status" value="1"/>
</dbReference>
<dbReference type="SUPFAM" id="SSF47090">
    <property type="entry name" value="PGBD-like"/>
    <property type="match status" value="1"/>
</dbReference>
<evidence type="ECO:0000256" key="8">
    <source>
        <dbReference type="ARBA" id="ARBA00023049"/>
    </source>
</evidence>
<dbReference type="PRINTS" id="PR00138">
    <property type="entry name" value="MATRIXIN"/>
</dbReference>
<feature type="binding site" evidence="12">
    <location>
        <position position="164"/>
    </location>
    <ligand>
        <name>Ca(2+)</name>
        <dbReference type="ChEBI" id="CHEBI:29108"/>
        <label>2</label>
    </ligand>
</feature>
<feature type="binding site" evidence="11">
    <location>
        <position position="199"/>
    </location>
    <ligand>
        <name>Zn(2+)</name>
        <dbReference type="ChEBI" id="CHEBI:29105"/>
        <label>2</label>
        <note>catalytic</note>
    </ligand>
</feature>
<evidence type="ECO:0000256" key="13">
    <source>
        <dbReference type="PROSITE-ProRule" id="PRU01011"/>
    </source>
</evidence>
<evidence type="ECO:0000256" key="14">
    <source>
        <dbReference type="SAM" id="MobiDB-lite"/>
    </source>
</evidence>
<dbReference type="SUPFAM" id="SSF50923">
    <property type="entry name" value="Hemopexin-like domain"/>
    <property type="match status" value="1"/>
</dbReference>
<feature type="binding site" evidence="12">
    <location>
        <position position="168"/>
    </location>
    <ligand>
        <name>Zn(2+)</name>
        <dbReference type="ChEBI" id="CHEBI:29105"/>
        <label>1</label>
    </ligand>
</feature>
<keyword evidence="4" id="KW-0732">Signal</keyword>
<dbReference type="PROSITE" id="PS00546">
    <property type="entry name" value="CYSTEINE_SWITCH"/>
    <property type="match status" value="1"/>
</dbReference>
<dbReference type="GO" id="GO:0004222">
    <property type="term" value="F:metalloendopeptidase activity"/>
    <property type="evidence" value="ECO:0007669"/>
    <property type="project" value="InterPro"/>
</dbReference>
<feature type="binding site" evidence="12">
    <location>
        <position position="166"/>
    </location>
    <ligand>
        <name>Ca(2+)</name>
        <dbReference type="ChEBI" id="CHEBI:29108"/>
        <label>2</label>
    </ligand>
</feature>
<evidence type="ECO:0000256" key="5">
    <source>
        <dbReference type="ARBA" id="ARBA00022737"/>
    </source>
</evidence>
<accession>A0A482VLE5</accession>
<feature type="active site" evidence="10">
    <location>
        <position position="196"/>
    </location>
</feature>
<dbReference type="InterPro" id="IPR018487">
    <property type="entry name" value="Hemopexin-like_repeat"/>
</dbReference>
<dbReference type="PROSITE" id="PS51642">
    <property type="entry name" value="HEMOPEXIN_2"/>
    <property type="match status" value="2"/>
</dbReference>
<feature type="non-terminal residue" evidence="16">
    <location>
        <position position="1"/>
    </location>
</feature>
<dbReference type="InterPro" id="IPR036375">
    <property type="entry name" value="Hemopexin-like_dom_sf"/>
</dbReference>
<keyword evidence="3 11" id="KW-0479">Metal-binding</keyword>
<comment type="similarity">
    <text evidence="1">Belongs to the peptidase M10A family.</text>
</comment>
<comment type="caution">
    <text evidence="16">The sequence shown here is derived from an EMBL/GenBank/DDBJ whole genome shotgun (WGS) entry which is preliminary data.</text>
</comment>
<dbReference type="GO" id="GO:0030574">
    <property type="term" value="P:collagen catabolic process"/>
    <property type="evidence" value="ECO:0007669"/>
    <property type="project" value="TreeGrafter"/>
</dbReference>
<evidence type="ECO:0000313" key="16">
    <source>
        <dbReference type="EMBL" id="RZC33595.1"/>
    </source>
</evidence>
<organism evidence="16 17">
    <name type="scientific">Asbolus verrucosus</name>
    <name type="common">Desert ironclad beetle</name>
    <dbReference type="NCBI Taxonomy" id="1661398"/>
    <lineage>
        <taxon>Eukaryota</taxon>
        <taxon>Metazoa</taxon>
        <taxon>Ecdysozoa</taxon>
        <taxon>Arthropoda</taxon>
        <taxon>Hexapoda</taxon>
        <taxon>Insecta</taxon>
        <taxon>Pterygota</taxon>
        <taxon>Neoptera</taxon>
        <taxon>Endopterygota</taxon>
        <taxon>Coleoptera</taxon>
        <taxon>Polyphaga</taxon>
        <taxon>Cucujiformia</taxon>
        <taxon>Tenebrionidae</taxon>
        <taxon>Pimeliinae</taxon>
        <taxon>Asbolus</taxon>
    </lineage>
</organism>
<dbReference type="Gene3D" id="2.110.10.10">
    <property type="entry name" value="Hemopexin-like domain"/>
    <property type="match status" value="1"/>
</dbReference>
<feature type="binding site" evidence="12">
    <location>
        <position position="173"/>
    </location>
    <ligand>
        <name>Ca(2+)</name>
        <dbReference type="ChEBI" id="CHEBI:29108"/>
        <label>1</label>
    </ligand>
</feature>
<feature type="domain" description="Peptidase metallopeptidase" evidence="15">
    <location>
        <begin position="75"/>
        <end position="243"/>
    </location>
</feature>
<dbReference type="CDD" id="cd00094">
    <property type="entry name" value="HX"/>
    <property type="match status" value="1"/>
</dbReference>
<name>A0A482VLE5_ASBVE</name>
<feature type="repeat" description="Hemopexin" evidence="13">
    <location>
        <begin position="318"/>
        <end position="367"/>
    </location>
</feature>
<dbReference type="Pfam" id="PF00413">
    <property type="entry name" value="Peptidase_M10"/>
    <property type="match status" value="1"/>
</dbReference>
<feature type="compositionally biased region" description="Polar residues" evidence="14">
    <location>
        <begin position="252"/>
        <end position="269"/>
    </location>
</feature>
<dbReference type="InterPro" id="IPR036365">
    <property type="entry name" value="PGBD-like_sf"/>
</dbReference>
<evidence type="ECO:0000256" key="10">
    <source>
        <dbReference type="PIRSR" id="PIRSR001191-1"/>
    </source>
</evidence>
<keyword evidence="2" id="KW-0645">Protease</keyword>
<dbReference type="CDD" id="cd04278">
    <property type="entry name" value="ZnMc_MMP"/>
    <property type="match status" value="1"/>
</dbReference>
<evidence type="ECO:0000256" key="2">
    <source>
        <dbReference type="ARBA" id="ARBA00022670"/>
    </source>
</evidence>
<dbReference type="InterPro" id="IPR000585">
    <property type="entry name" value="Hemopexin-like_dom"/>
</dbReference>
<protein>
    <submittedName>
        <fullName evidence="16">Matrix metalloproteinase-25</fullName>
    </submittedName>
</protein>
<keyword evidence="12" id="KW-0106">Calcium</keyword>
<evidence type="ECO:0000259" key="15">
    <source>
        <dbReference type="SMART" id="SM00235"/>
    </source>
</evidence>
<dbReference type="InterPro" id="IPR001818">
    <property type="entry name" value="Pept_M10_metallopeptidase"/>
</dbReference>
<dbReference type="SMART" id="SM00235">
    <property type="entry name" value="ZnMc"/>
    <property type="match status" value="1"/>
</dbReference>
<feature type="repeat" description="Hemopexin" evidence="13">
    <location>
        <begin position="371"/>
        <end position="416"/>
    </location>
</feature>
<feature type="binding site" evidence="12">
    <location>
        <position position="145"/>
    </location>
    <ligand>
        <name>Ca(2+)</name>
        <dbReference type="ChEBI" id="CHEBI:29108"/>
        <label>3</label>
    </ligand>
</feature>
<evidence type="ECO:0000256" key="4">
    <source>
        <dbReference type="ARBA" id="ARBA00022729"/>
    </source>
</evidence>
<feature type="binding site" evidence="12">
    <location>
        <position position="146"/>
    </location>
    <ligand>
        <name>Ca(2+)</name>
        <dbReference type="ChEBI" id="CHEBI:29108"/>
        <label>3</label>
    </ligand>
</feature>
<dbReference type="GO" id="GO:0008270">
    <property type="term" value="F:zinc ion binding"/>
    <property type="evidence" value="ECO:0007669"/>
    <property type="project" value="InterPro"/>
</dbReference>
<dbReference type="AlphaFoldDB" id="A0A482VLE5"/>
<dbReference type="GO" id="GO:0031012">
    <property type="term" value="C:extracellular matrix"/>
    <property type="evidence" value="ECO:0007669"/>
    <property type="project" value="InterPro"/>
</dbReference>
<dbReference type="Proteomes" id="UP000292052">
    <property type="component" value="Unassembled WGS sequence"/>
</dbReference>
<comment type="cofactor">
    <cofactor evidence="12">
        <name>Ca(2+)</name>
        <dbReference type="ChEBI" id="CHEBI:29108"/>
    </cofactor>
    <text evidence="12">Can bind about 5 Ca(2+) ions per subunit.</text>
</comment>
<dbReference type="SMART" id="SM00120">
    <property type="entry name" value="HX"/>
    <property type="match status" value="2"/>
</dbReference>
<keyword evidence="6" id="KW-0378">Hydrolase</keyword>
<feature type="binding site" evidence="12">
    <location>
        <position position="377"/>
    </location>
    <ligand>
        <name>Ca(2+)</name>
        <dbReference type="ChEBI" id="CHEBI:29108"/>
        <label>5</label>
    </ligand>
</feature>
<dbReference type="PIRSF" id="PIRSF001191">
    <property type="entry name" value="Peptidase_M10A_matrix"/>
    <property type="match status" value="1"/>
</dbReference>
<keyword evidence="8" id="KW-0482">Metalloprotease</keyword>
<evidence type="ECO:0000256" key="11">
    <source>
        <dbReference type="PIRSR" id="PIRSR001191-2"/>
    </source>
</evidence>
<dbReference type="Gene3D" id="3.40.390.10">
    <property type="entry name" value="Collagenase (Catalytic Domain)"/>
    <property type="match status" value="1"/>
</dbReference>
<dbReference type="InterPro" id="IPR024079">
    <property type="entry name" value="MetalloPept_cat_dom_sf"/>
</dbReference>
<reference evidence="16 17" key="1">
    <citation type="submission" date="2017-03" db="EMBL/GenBank/DDBJ databases">
        <title>Genome of the blue death feigning beetle - Asbolus verrucosus.</title>
        <authorList>
            <person name="Rider S.D."/>
        </authorList>
    </citation>
    <scope>NUCLEOTIDE SEQUENCE [LARGE SCALE GENOMIC DNA]</scope>
    <source>
        <strain evidence="16">Butters</strain>
        <tissue evidence="16">Head and leg muscle</tissue>
    </source>
</reference>
<evidence type="ECO:0000256" key="7">
    <source>
        <dbReference type="ARBA" id="ARBA00022833"/>
    </source>
</evidence>
<feature type="binding site" evidence="11">
    <location>
        <position position="195"/>
    </location>
    <ligand>
        <name>Zn(2+)</name>
        <dbReference type="ChEBI" id="CHEBI:29105"/>
        <label>2</label>
        <note>catalytic</note>
    </ligand>
</feature>
<dbReference type="SUPFAM" id="SSF55486">
    <property type="entry name" value="Metalloproteases ('zincins'), catalytic domain"/>
    <property type="match status" value="1"/>
</dbReference>
<feature type="binding site" evidence="12">
    <location>
        <position position="153"/>
    </location>
    <ligand>
        <name>Zn(2+)</name>
        <dbReference type="ChEBI" id="CHEBI:29105"/>
        <label>1</label>
    </ligand>
</feature>
<feature type="binding site" evidence="12">
    <location>
        <position position="140"/>
    </location>
    <ligand>
        <name>Zn(2+)</name>
        <dbReference type="ChEBI" id="CHEBI:29105"/>
        <label>1</label>
    </ligand>
</feature>
<dbReference type="InterPro" id="IPR021158">
    <property type="entry name" value="Pept_M10A_Zn_BS"/>
</dbReference>
<feature type="binding site" evidence="12">
    <location>
        <position position="375"/>
    </location>
    <ligand>
        <name>Ca(2+)</name>
        <dbReference type="ChEBI" id="CHEBI:29108"/>
        <label>4</label>
    </ligand>
</feature>
<keyword evidence="17" id="KW-1185">Reference proteome</keyword>
<dbReference type="InterPro" id="IPR021190">
    <property type="entry name" value="Pept_M10A"/>
</dbReference>
<feature type="binding site" evidence="12">
    <location>
        <position position="128"/>
    </location>
    <ligand>
        <name>Ca(2+)</name>
        <dbReference type="ChEBI" id="CHEBI:29108"/>
        <label>2</label>
    </ligand>
</feature>
<feature type="region of interest" description="Disordered" evidence="14">
    <location>
        <begin position="239"/>
        <end position="269"/>
    </location>
</feature>
<comment type="cofactor">
    <cofactor evidence="12">
        <name>Zn(2+)</name>
        <dbReference type="ChEBI" id="CHEBI:29105"/>
    </cofactor>
    <text evidence="12">Binds 2 Zn(2+) ions per subunit.</text>
</comment>
<dbReference type="EMBL" id="QDEB01087627">
    <property type="protein sequence ID" value="RZC33595.1"/>
    <property type="molecule type" value="Genomic_DNA"/>
</dbReference>
<dbReference type="InterPro" id="IPR033739">
    <property type="entry name" value="M10A_MMP"/>
</dbReference>
<dbReference type="PANTHER" id="PTHR10201">
    <property type="entry name" value="MATRIX METALLOPROTEINASE"/>
    <property type="match status" value="1"/>
</dbReference>
<proteinExistence type="inferred from homology"/>
<evidence type="ECO:0000256" key="9">
    <source>
        <dbReference type="ARBA" id="ARBA00023145"/>
    </source>
</evidence>
<sequence>LDFLTKFGYVEEDDGSSGALYTEKGISDTIKTVQRFGAIEETGILDNATLKLMSSPRCGVPDIIRGKRIKRFNLGSKGWNKRKITYFIANWSPKLGEHFVTKNIQLALDAWGKYGHLTFQKSQTPDADIIVAFGSGYHGDHFPFDGPGNILAHAFFPYEQYSFGGDIHFDADENWTIKNNGGSEDGMDFSTVALHELGHSLGLSHSTVRNSVMFPYYKGFDPNTQFQLGYDDILGMVLDDDNPSSGSDDSGYETTNKVTTEAHQSTASVYTTEASESTFPTYSTTSATIYEGDYESVDDHKTHDPKHGIPSTNSPSLPDICNGFFDAVATLREELFIFKDQYVWRLSKISKIEPGYPISLFQMFPDLPKTIKQIDAAYERPDGMIILFTGNTFWVYDGKSFIENSPRPLSDYGLPTTLYKIDAVQIWSRNGYSLKAIHFRNHVNTFICRSLLEIQRNEQKNGRWVSKTYGKVERRSTRFRCCHHLEG</sequence>
<dbReference type="GO" id="GO:0030198">
    <property type="term" value="P:extracellular matrix organization"/>
    <property type="evidence" value="ECO:0007669"/>
    <property type="project" value="TreeGrafter"/>
</dbReference>
<gene>
    <name evidence="16" type="ORF">BDFB_002086</name>
</gene>
<feature type="binding site" description="in inhibited form" evidence="12">
    <location>
        <position position="58"/>
    </location>
    <ligand>
        <name>Zn(2+)</name>
        <dbReference type="ChEBI" id="CHEBI:29105"/>
        <label>2</label>
        <note>catalytic</note>
    </ligand>
</feature>
<feature type="binding site" evidence="12">
    <location>
        <position position="138"/>
    </location>
    <ligand>
        <name>Zn(2+)</name>
        <dbReference type="ChEBI" id="CHEBI:29105"/>
        <label>1</label>
    </ligand>
</feature>
<feature type="binding site" evidence="12">
    <location>
        <position position="170"/>
    </location>
    <ligand>
        <name>Ca(2+)</name>
        <dbReference type="ChEBI" id="CHEBI:29108"/>
        <label>3</label>
    </ligand>
</feature>
<dbReference type="Pfam" id="PF00045">
    <property type="entry name" value="Hemopexin"/>
    <property type="match status" value="2"/>
</dbReference>
<dbReference type="GO" id="GO:0006508">
    <property type="term" value="P:proteolysis"/>
    <property type="evidence" value="ECO:0007669"/>
    <property type="project" value="UniProtKB-KW"/>
</dbReference>
<dbReference type="GO" id="GO:0005615">
    <property type="term" value="C:extracellular space"/>
    <property type="evidence" value="ECO:0007669"/>
    <property type="project" value="TreeGrafter"/>
</dbReference>
<evidence type="ECO:0000256" key="3">
    <source>
        <dbReference type="ARBA" id="ARBA00022723"/>
    </source>
</evidence>
<keyword evidence="7 11" id="KW-0862">Zinc</keyword>
<feature type="binding site" evidence="12">
    <location>
        <position position="326"/>
    </location>
    <ligand>
        <name>Ca(2+)</name>
        <dbReference type="ChEBI" id="CHEBI:29108"/>
        <label>4</label>
    </ligand>
</feature>
<dbReference type="STRING" id="1661398.A0A482VLE5"/>
<dbReference type="OrthoDB" id="406838at2759"/>
<feature type="binding site" evidence="11">
    <location>
        <position position="205"/>
    </location>
    <ligand>
        <name>Zn(2+)</name>
        <dbReference type="ChEBI" id="CHEBI:29105"/>
        <label>2</label>
        <note>catalytic</note>
    </ligand>
</feature>
<feature type="binding site" evidence="12">
    <location>
        <position position="213"/>
    </location>
    <ligand>
        <name>Zn(2+)</name>
        <dbReference type="ChEBI" id="CHEBI:29105"/>
        <label>2</label>
        <note>catalytic</note>
    </ligand>
</feature>
<dbReference type="InterPro" id="IPR006026">
    <property type="entry name" value="Peptidase_Metallo"/>
</dbReference>
<keyword evidence="5" id="KW-0677">Repeat</keyword>